<keyword evidence="7" id="KW-0479">Metal-binding</keyword>
<keyword evidence="20" id="KW-0430">Lectin</keyword>
<sequence>MEWNKARQWCRQHYTDMVAIQNNEEVIYLNQMLPYHKSYYWIGLRKIAGQWMWVGTMKPLAPEAANWAIGEPNDRGTNEDCVEIYIKRSNDVGRWNDDKCSKKKATLCYKAVECGVLESPDHGVAQCNHVYGDFRFNSSCHFHCKHGYILKGSQHLHCLSLGKWNSDPPECQVVECPSISTSTSGWNMTCVHPLGTNSYNSTCEFSCEDGFELRGLHTTQCDHTGKWTHNTPNCTAVTCKPLVSPQKGHMTCTDPVGKFSFGSSCAVSCEEGYTLRGQNTLTCLSSGNWSAETAVCEVQDMPLGTAFLVYSAIGAASSFGLLLIGGLLLLMVRQCSRDKFTPHYSAWDGTLNPVFEEN</sequence>
<feature type="domain" description="C-type lectin" evidence="18">
    <location>
        <begin position="1"/>
        <end position="109"/>
    </location>
</feature>
<keyword evidence="5 16" id="KW-0768">Sushi</keyword>
<keyword evidence="11" id="KW-0130">Cell adhesion</keyword>
<dbReference type="InterPro" id="IPR002396">
    <property type="entry name" value="Selectin_superfamily"/>
</dbReference>
<dbReference type="SUPFAM" id="SSF56436">
    <property type="entry name" value="C-type lectin-like"/>
    <property type="match status" value="1"/>
</dbReference>
<dbReference type="PROSITE" id="PS50923">
    <property type="entry name" value="SUSHI"/>
    <property type="match status" value="3"/>
</dbReference>
<feature type="domain" description="Sushi" evidence="19">
    <location>
        <begin position="112"/>
        <end position="173"/>
    </location>
</feature>
<evidence type="ECO:0000256" key="15">
    <source>
        <dbReference type="ARBA" id="ARBA00023180"/>
    </source>
</evidence>
<comment type="subcellular location">
    <subcellularLocation>
        <location evidence="1">Cell membrane</location>
    </subcellularLocation>
    <subcellularLocation>
        <location evidence="2">Membrane</location>
        <topology evidence="2">Single-pass type I membrane protein</topology>
    </subcellularLocation>
</comment>
<keyword evidence="12 17" id="KW-1133">Transmembrane helix</keyword>
<feature type="disulfide bond" evidence="16">
    <location>
        <begin position="207"/>
        <end position="234"/>
    </location>
</feature>
<keyword evidence="15" id="KW-0325">Glycoprotein</keyword>
<dbReference type="Pfam" id="PF00084">
    <property type="entry name" value="Sushi"/>
    <property type="match status" value="3"/>
</dbReference>
<dbReference type="InterPro" id="IPR016186">
    <property type="entry name" value="C-type_lectin-like/link_sf"/>
</dbReference>
<keyword evidence="6 17" id="KW-0812">Transmembrane</keyword>
<evidence type="ECO:0000256" key="6">
    <source>
        <dbReference type="ARBA" id="ARBA00022692"/>
    </source>
</evidence>
<feature type="disulfide bond" evidence="16">
    <location>
        <begin position="144"/>
        <end position="171"/>
    </location>
</feature>
<evidence type="ECO:0000256" key="1">
    <source>
        <dbReference type="ARBA" id="ARBA00004236"/>
    </source>
</evidence>
<evidence type="ECO:0000256" key="7">
    <source>
        <dbReference type="ARBA" id="ARBA00022723"/>
    </source>
</evidence>
<dbReference type="AlphaFoldDB" id="A0A556V634"/>
<evidence type="ECO:0000256" key="17">
    <source>
        <dbReference type="SAM" id="Phobius"/>
    </source>
</evidence>
<keyword evidence="4" id="KW-0245">EGF-like domain</keyword>
<evidence type="ECO:0000256" key="5">
    <source>
        <dbReference type="ARBA" id="ARBA00022659"/>
    </source>
</evidence>
<evidence type="ECO:0000256" key="8">
    <source>
        <dbReference type="ARBA" id="ARBA00022729"/>
    </source>
</evidence>
<protein>
    <submittedName>
        <fullName evidence="20">E-selectin</fullName>
    </submittedName>
</protein>
<proteinExistence type="predicted"/>
<dbReference type="GO" id="GO:0007155">
    <property type="term" value="P:cell adhesion"/>
    <property type="evidence" value="ECO:0007669"/>
    <property type="project" value="UniProtKB-KW"/>
</dbReference>
<dbReference type="SMART" id="SM00032">
    <property type="entry name" value="CCP"/>
    <property type="match status" value="3"/>
</dbReference>
<dbReference type="FunFam" id="2.10.70.10:FF:000001">
    <property type="entry name" value="Selectin P"/>
    <property type="match status" value="3"/>
</dbReference>
<evidence type="ECO:0000256" key="16">
    <source>
        <dbReference type="PROSITE-ProRule" id="PRU00302"/>
    </source>
</evidence>
<evidence type="ECO:0000256" key="9">
    <source>
        <dbReference type="ARBA" id="ARBA00022737"/>
    </source>
</evidence>
<evidence type="ECO:0000259" key="18">
    <source>
        <dbReference type="PROSITE" id="PS50041"/>
    </source>
</evidence>
<dbReference type="PANTHER" id="PTHR19325">
    <property type="entry name" value="COMPLEMENT COMPONENT-RELATED SUSHI DOMAIN-CONTAINING"/>
    <property type="match status" value="1"/>
</dbReference>
<keyword evidence="14 16" id="KW-1015">Disulfide bond</keyword>
<dbReference type="InterPro" id="IPR016187">
    <property type="entry name" value="CTDL_fold"/>
</dbReference>
<dbReference type="OrthoDB" id="406096at2759"/>
<evidence type="ECO:0000313" key="20">
    <source>
        <dbReference type="EMBL" id="TSW21793.1"/>
    </source>
</evidence>
<keyword evidence="13 17" id="KW-0472">Membrane</keyword>
<evidence type="ECO:0000256" key="3">
    <source>
        <dbReference type="ARBA" id="ARBA00022475"/>
    </source>
</evidence>
<reference evidence="20 21" key="1">
    <citation type="journal article" date="2019" name="Genome Biol. Evol.">
        <title>Whole-Genome Sequencing of the Giant Devil Catfish, Bagarius yarrelli.</title>
        <authorList>
            <person name="Jiang W."/>
            <person name="Lv Y."/>
            <person name="Cheng L."/>
            <person name="Yang K."/>
            <person name="Chao B."/>
            <person name="Wang X."/>
            <person name="Li Y."/>
            <person name="Pan X."/>
            <person name="You X."/>
            <person name="Zhang Y."/>
            <person name="Yang J."/>
            <person name="Li J."/>
            <person name="Zhang X."/>
            <person name="Liu S."/>
            <person name="Sun C."/>
            <person name="Yang J."/>
            <person name="Shi Q."/>
        </authorList>
    </citation>
    <scope>NUCLEOTIDE SEQUENCE [LARGE SCALE GENOMIC DNA]</scope>
    <source>
        <strain evidence="20">JWS20170419001</strain>
        <tissue evidence="20">Muscle</tissue>
    </source>
</reference>
<dbReference type="InterPro" id="IPR001304">
    <property type="entry name" value="C-type_lectin-like"/>
</dbReference>
<keyword evidence="3" id="KW-1003">Cell membrane</keyword>
<dbReference type="SUPFAM" id="SSF57535">
    <property type="entry name" value="Complement control module/SCR domain"/>
    <property type="match status" value="3"/>
</dbReference>
<dbReference type="PRINTS" id="PR00343">
    <property type="entry name" value="SELECTIN"/>
</dbReference>
<feature type="domain" description="Sushi" evidence="19">
    <location>
        <begin position="237"/>
        <end position="298"/>
    </location>
</feature>
<feature type="transmembrane region" description="Helical" evidence="17">
    <location>
        <begin position="307"/>
        <end position="330"/>
    </location>
</feature>
<evidence type="ECO:0000256" key="4">
    <source>
        <dbReference type="ARBA" id="ARBA00022536"/>
    </source>
</evidence>
<keyword evidence="10" id="KW-0106">Calcium</keyword>
<dbReference type="CDD" id="cd00033">
    <property type="entry name" value="CCP"/>
    <property type="match status" value="3"/>
</dbReference>
<evidence type="ECO:0000313" key="21">
    <source>
        <dbReference type="Proteomes" id="UP000319801"/>
    </source>
</evidence>
<dbReference type="Pfam" id="PF00059">
    <property type="entry name" value="Lectin_C"/>
    <property type="match status" value="1"/>
</dbReference>
<dbReference type="GO" id="GO:0046872">
    <property type="term" value="F:metal ion binding"/>
    <property type="evidence" value="ECO:0007669"/>
    <property type="project" value="UniProtKB-KW"/>
</dbReference>
<feature type="domain" description="Sushi" evidence="19">
    <location>
        <begin position="174"/>
        <end position="236"/>
    </location>
</feature>
<keyword evidence="8" id="KW-0732">Signal</keyword>
<dbReference type="GO" id="GO:0030246">
    <property type="term" value="F:carbohydrate binding"/>
    <property type="evidence" value="ECO:0007669"/>
    <property type="project" value="UniProtKB-KW"/>
</dbReference>
<gene>
    <name evidence="20" type="ORF">Baya_13568</name>
</gene>
<comment type="caution">
    <text evidence="20">The sequence shown here is derived from an EMBL/GenBank/DDBJ whole genome shotgun (WGS) entry which is preliminary data.</text>
</comment>
<dbReference type="PROSITE" id="PS00615">
    <property type="entry name" value="C_TYPE_LECTIN_1"/>
    <property type="match status" value="1"/>
</dbReference>
<evidence type="ECO:0000256" key="2">
    <source>
        <dbReference type="ARBA" id="ARBA00004479"/>
    </source>
</evidence>
<dbReference type="Gene3D" id="2.10.70.10">
    <property type="entry name" value="Complement Module, domain 1"/>
    <property type="match status" value="3"/>
</dbReference>
<organism evidence="20 21">
    <name type="scientific">Bagarius yarrelli</name>
    <name type="common">Goonch</name>
    <name type="synonym">Bagrus yarrelli</name>
    <dbReference type="NCBI Taxonomy" id="175774"/>
    <lineage>
        <taxon>Eukaryota</taxon>
        <taxon>Metazoa</taxon>
        <taxon>Chordata</taxon>
        <taxon>Craniata</taxon>
        <taxon>Vertebrata</taxon>
        <taxon>Euteleostomi</taxon>
        <taxon>Actinopterygii</taxon>
        <taxon>Neopterygii</taxon>
        <taxon>Teleostei</taxon>
        <taxon>Ostariophysi</taxon>
        <taxon>Siluriformes</taxon>
        <taxon>Sisoridae</taxon>
        <taxon>Sisorinae</taxon>
        <taxon>Bagarius</taxon>
    </lineage>
</organism>
<dbReference type="PANTHER" id="PTHR19325:SF493">
    <property type="entry name" value="E-SELECTIN"/>
    <property type="match status" value="1"/>
</dbReference>
<dbReference type="InterPro" id="IPR000436">
    <property type="entry name" value="Sushi_SCR_CCP_dom"/>
</dbReference>
<evidence type="ECO:0000256" key="14">
    <source>
        <dbReference type="ARBA" id="ARBA00023157"/>
    </source>
</evidence>
<keyword evidence="21" id="KW-1185">Reference proteome</keyword>
<dbReference type="SMART" id="SM00034">
    <property type="entry name" value="CLECT"/>
    <property type="match status" value="1"/>
</dbReference>
<evidence type="ECO:0000256" key="11">
    <source>
        <dbReference type="ARBA" id="ARBA00022889"/>
    </source>
</evidence>
<dbReference type="InterPro" id="IPR035976">
    <property type="entry name" value="Sushi/SCR/CCP_sf"/>
</dbReference>
<name>A0A556V634_BAGYA</name>
<dbReference type="PROSITE" id="PS50041">
    <property type="entry name" value="C_TYPE_LECTIN_2"/>
    <property type="match status" value="1"/>
</dbReference>
<dbReference type="InterPro" id="IPR050350">
    <property type="entry name" value="Compl-Cell_Adhes-Reg"/>
</dbReference>
<evidence type="ECO:0000259" key="19">
    <source>
        <dbReference type="PROSITE" id="PS50923"/>
    </source>
</evidence>
<dbReference type="InterPro" id="IPR018378">
    <property type="entry name" value="C-type_lectin_CS"/>
</dbReference>
<dbReference type="GO" id="GO:0005886">
    <property type="term" value="C:plasma membrane"/>
    <property type="evidence" value="ECO:0007669"/>
    <property type="project" value="UniProtKB-SubCell"/>
</dbReference>
<dbReference type="Gene3D" id="3.10.100.10">
    <property type="entry name" value="Mannose-Binding Protein A, subunit A"/>
    <property type="match status" value="1"/>
</dbReference>
<evidence type="ECO:0000256" key="10">
    <source>
        <dbReference type="ARBA" id="ARBA00022837"/>
    </source>
</evidence>
<dbReference type="EMBL" id="VCAZ01000131">
    <property type="protein sequence ID" value="TSW21793.1"/>
    <property type="molecule type" value="Genomic_DNA"/>
</dbReference>
<evidence type="ECO:0000256" key="13">
    <source>
        <dbReference type="ARBA" id="ARBA00023136"/>
    </source>
</evidence>
<evidence type="ECO:0000256" key="12">
    <source>
        <dbReference type="ARBA" id="ARBA00022989"/>
    </source>
</evidence>
<dbReference type="Proteomes" id="UP000319801">
    <property type="component" value="Unassembled WGS sequence"/>
</dbReference>
<feature type="disulfide bond" evidence="16">
    <location>
        <begin position="269"/>
        <end position="296"/>
    </location>
</feature>
<keyword evidence="9" id="KW-0677">Repeat</keyword>
<accession>A0A556V634</accession>
<comment type="caution">
    <text evidence="16">Lacks conserved residue(s) required for the propagation of feature annotation.</text>
</comment>